<dbReference type="InterPro" id="IPR000306">
    <property type="entry name" value="Znf_FYVE"/>
</dbReference>
<feature type="domain" description="FYVE-type" evidence="5">
    <location>
        <begin position="26"/>
        <end position="109"/>
    </location>
</feature>
<accession>A0A9W9DD52</accession>
<evidence type="ECO:0000256" key="3">
    <source>
        <dbReference type="ARBA" id="ARBA00022833"/>
    </source>
</evidence>
<dbReference type="Pfam" id="PF01363">
    <property type="entry name" value="FYVE"/>
    <property type="match status" value="1"/>
</dbReference>
<reference evidence="6" key="2">
    <citation type="journal article" date="2023" name="Proc. Natl. Acad. Sci. U.S.A.">
        <title>A global phylogenomic analysis of the shiitake genus Lentinula.</title>
        <authorList>
            <person name="Sierra-Patev S."/>
            <person name="Min B."/>
            <person name="Naranjo-Ortiz M."/>
            <person name="Looney B."/>
            <person name="Konkel Z."/>
            <person name="Slot J.C."/>
            <person name="Sakamoto Y."/>
            <person name="Steenwyk J.L."/>
            <person name="Rokas A."/>
            <person name="Carro J."/>
            <person name="Camarero S."/>
            <person name="Ferreira P."/>
            <person name="Molpeceres G."/>
            <person name="Ruiz-Duenas F.J."/>
            <person name="Serrano A."/>
            <person name="Henrissat B."/>
            <person name="Drula E."/>
            <person name="Hughes K.W."/>
            <person name="Mata J.L."/>
            <person name="Ishikawa N.K."/>
            <person name="Vargas-Isla R."/>
            <person name="Ushijima S."/>
            <person name="Smith C.A."/>
            <person name="Donoghue J."/>
            <person name="Ahrendt S."/>
            <person name="Andreopoulos W."/>
            <person name="He G."/>
            <person name="LaButti K."/>
            <person name="Lipzen A."/>
            <person name="Ng V."/>
            <person name="Riley R."/>
            <person name="Sandor L."/>
            <person name="Barry K."/>
            <person name="Martinez A.T."/>
            <person name="Xiao Y."/>
            <person name="Gibbons J.G."/>
            <person name="Terashima K."/>
            <person name="Grigoriev I.V."/>
            <person name="Hibbett D."/>
        </authorList>
    </citation>
    <scope>NUCLEOTIDE SEQUENCE</scope>
    <source>
        <strain evidence="6">Sp2 HRB7682 ss15</strain>
    </source>
</reference>
<sequence>EHLAILMPHSLWKRDSLSKSCDTFCCSALFSFATFPSAFLPSRFNRRHHCRKCGGVFCTACSSHTTPLLDTRSLPFLSPPKNTSIYDFIPDGGVVEYAQVCDYCWDQLHGITRPTELLETPDPNLKLTSMSLMPQPLRRSTSESDKLVTRIHADASPLLGELSTYPLCRPSLLCKASGGGRWAPKPIEDKEETPLWEVEWEWKVMKEKKRRENPIVRDGGFCYRMYGAQRLEDDLYDL</sequence>
<dbReference type="Proteomes" id="UP001150238">
    <property type="component" value="Unassembled WGS sequence"/>
</dbReference>
<dbReference type="PROSITE" id="PS50178">
    <property type="entry name" value="ZF_FYVE"/>
    <property type="match status" value="1"/>
</dbReference>
<dbReference type="InterPro" id="IPR011011">
    <property type="entry name" value="Znf_FYVE_PHD"/>
</dbReference>
<evidence type="ECO:0000313" key="6">
    <source>
        <dbReference type="EMBL" id="KAJ4464078.1"/>
    </source>
</evidence>
<evidence type="ECO:0000256" key="4">
    <source>
        <dbReference type="PROSITE-ProRule" id="PRU00091"/>
    </source>
</evidence>
<comment type="caution">
    <text evidence="6">The sequence shown here is derived from an EMBL/GenBank/DDBJ whole genome shotgun (WGS) entry which is preliminary data.</text>
</comment>
<evidence type="ECO:0000256" key="2">
    <source>
        <dbReference type="ARBA" id="ARBA00022771"/>
    </source>
</evidence>
<protein>
    <recommendedName>
        <fullName evidence="5">FYVE-type domain-containing protein</fullName>
    </recommendedName>
</protein>
<keyword evidence="3" id="KW-0862">Zinc</keyword>
<name>A0A9W9DD52_9AGAR</name>
<feature type="non-terminal residue" evidence="6">
    <location>
        <position position="1"/>
    </location>
</feature>
<dbReference type="InterPro" id="IPR013083">
    <property type="entry name" value="Znf_RING/FYVE/PHD"/>
</dbReference>
<evidence type="ECO:0000313" key="7">
    <source>
        <dbReference type="Proteomes" id="UP001150238"/>
    </source>
</evidence>
<dbReference type="GO" id="GO:0008270">
    <property type="term" value="F:zinc ion binding"/>
    <property type="evidence" value="ECO:0007669"/>
    <property type="project" value="UniProtKB-KW"/>
</dbReference>
<organism evidence="6 7">
    <name type="scientific">Lentinula lateritia</name>
    <dbReference type="NCBI Taxonomy" id="40482"/>
    <lineage>
        <taxon>Eukaryota</taxon>
        <taxon>Fungi</taxon>
        <taxon>Dikarya</taxon>
        <taxon>Basidiomycota</taxon>
        <taxon>Agaricomycotina</taxon>
        <taxon>Agaricomycetes</taxon>
        <taxon>Agaricomycetidae</taxon>
        <taxon>Agaricales</taxon>
        <taxon>Marasmiineae</taxon>
        <taxon>Omphalotaceae</taxon>
        <taxon>Lentinula</taxon>
    </lineage>
</organism>
<keyword evidence="1" id="KW-0479">Metal-binding</keyword>
<dbReference type="EMBL" id="JANVFS010000062">
    <property type="protein sequence ID" value="KAJ4464078.1"/>
    <property type="molecule type" value="Genomic_DNA"/>
</dbReference>
<dbReference type="Gene3D" id="3.30.40.10">
    <property type="entry name" value="Zinc/RING finger domain, C3HC4 (zinc finger)"/>
    <property type="match status" value="1"/>
</dbReference>
<evidence type="ECO:0000259" key="5">
    <source>
        <dbReference type="PROSITE" id="PS50178"/>
    </source>
</evidence>
<proteinExistence type="predicted"/>
<dbReference type="SMART" id="SM00064">
    <property type="entry name" value="FYVE"/>
    <property type="match status" value="1"/>
</dbReference>
<dbReference type="AlphaFoldDB" id="A0A9W9DD52"/>
<keyword evidence="2 4" id="KW-0863">Zinc-finger</keyword>
<dbReference type="SUPFAM" id="SSF57903">
    <property type="entry name" value="FYVE/PHD zinc finger"/>
    <property type="match status" value="1"/>
</dbReference>
<dbReference type="InterPro" id="IPR017455">
    <property type="entry name" value="Znf_FYVE-rel"/>
</dbReference>
<reference evidence="6" key="1">
    <citation type="submission" date="2022-08" db="EMBL/GenBank/DDBJ databases">
        <authorList>
            <consortium name="DOE Joint Genome Institute"/>
            <person name="Min B."/>
            <person name="Riley R."/>
            <person name="Sierra-Patev S."/>
            <person name="Naranjo-Ortiz M."/>
            <person name="Looney B."/>
            <person name="Konkel Z."/>
            <person name="Slot J.C."/>
            <person name="Sakamoto Y."/>
            <person name="Steenwyk J.L."/>
            <person name="Rokas A."/>
            <person name="Carro J."/>
            <person name="Camarero S."/>
            <person name="Ferreira P."/>
            <person name="Molpeceres G."/>
            <person name="Ruiz-Duenas F.J."/>
            <person name="Serrano A."/>
            <person name="Henrissat B."/>
            <person name="Drula E."/>
            <person name="Hughes K.W."/>
            <person name="Mata J.L."/>
            <person name="Ishikawa N.K."/>
            <person name="Vargas-Isla R."/>
            <person name="Ushijima S."/>
            <person name="Smith C.A."/>
            <person name="Ahrendt S."/>
            <person name="Andreopoulos W."/>
            <person name="He G."/>
            <person name="Labutti K."/>
            <person name="Lipzen A."/>
            <person name="Ng V."/>
            <person name="Sandor L."/>
            <person name="Barry K."/>
            <person name="Martinez A.T."/>
            <person name="Xiao Y."/>
            <person name="Gibbons J.G."/>
            <person name="Terashima K."/>
            <person name="Hibbett D.S."/>
            <person name="Grigoriev I.V."/>
        </authorList>
    </citation>
    <scope>NUCLEOTIDE SEQUENCE</scope>
    <source>
        <strain evidence="6">Sp2 HRB7682 ss15</strain>
    </source>
</reference>
<gene>
    <name evidence="6" type="ORF">C8J55DRAFT_442737</name>
</gene>
<evidence type="ECO:0000256" key="1">
    <source>
        <dbReference type="ARBA" id="ARBA00022723"/>
    </source>
</evidence>